<comment type="similarity">
    <text evidence="2">Belongs to the bacterial solute-binding protein SsuA/TauA family.</text>
</comment>
<keyword evidence="3 4" id="KW-0732">Signal</keyword>
<organism evidence="6 7">
    <name type="scientific">Peptoclostridium litorale DSM 5388</name>
    <dbReference type="NCBI Taxonomy" id="1121324"/>
    <lineage>
        <taxon>Bacteria</taxon>
        <taxon>Bacillati</taxon>
        <taxon>Bacillota</taxon>
        <taxon>Clostridia</taxon>
        <taxon>Peptostreptococcales</taxon>
        <taxon>Peptoclostridiaceae</taxon>
        <taxon>Peptoclostridium</taxon>
    </lineage>
</organism>
<evidence type="ECO:0000256" key="2">
    <source>
        <dbReference type="ARBA" id="ARBA00010742"/>
    </source>
</evidence>
<evidence type="ECO:0000256" key="4">
    <source>
        <dbReference type="SAM" id="SignalP"/>
    </source>
</evidence>
<dbReference type="EMBL" id="JJMM01000004">
    <property type="protein sequence ID" value="KDR96279.1"/>
    <property type="molecule type" value="Genomic_DNA"/>
</dbReference>
<accession>A0A069RGW8</accession>
<evidence type="ECO:0000313" key="6">
    <source>
        <dbReference type="EMBL" id="KDR96279.1"/>
    </source>
</evidence>
<reference evidence="6 7" key="1">
    <citation type="submission" date="2014-03" db="EMBL/GenBank/DDBJ databases">
        <title>Genome sequence of Clostridium litorale W6, DSM 5388.</title>
        <authorList>
            <person name="Poehlein A."/>
            <person name="Jagirdar A."/>
            <person name="Khonsari B."/>
            <person name="Chibani C.M."/>
            <person name="Gutierrez Gutierrez D.A."/>
            <person name="Davydova E."/>
            <person name="Alghaithi H.S."/>
            <person name="Nair K.P."/>
            <person name="Dhamotharan K."/>
            <person name="Chandran L."/>
            <person name="G W."/>
            <person name="Daniel R."/>
        </authorList>
    </citation>
    <scope>NUCLEOTIDE SEQUENCE [LARGE SCALE GENOMIC DNA]</scope>
    <source>
        <strain evidence="6 7">W6</strain>
    </source>
</reference>
<keyword evidence="6" id="KW-0449">Lipoprotein</keyword>
<feature type="signal peptide" evidence="4">
    <location>
        <begin position="1"/>
        <end position="18"/>
    </location>
</feature>
<feature type="domain" description="SsuA/THI5-like" evidence="5">
    <location>
        <begin position="60"/>
        <end position="263"/>
    </location>
</feature>
<dbReference type="Pfam" id="PF09084">
    <property type="entry name" value="NMT1"/>
    <property type="match status" value="1"/>
</dbReference>
<dbReference type="GO" id="GO:0042597">
    <property type="term" value="C:periplasmic space"/>
    <property type="evidence" value="ECO:0007669"/>
    <property type="project" value="UniProtKB-SubCell"/>
</dbReference>
<comment type="caution">
    <text evidence="6">The sequence shown here is derived from an EMBL/GenBank/DDBJ whole genome shotgun (WGS) entry which is preliminary data.</text>
</comment>
<feature type="chain" id="PRO_5038485286" evidence="4">
    <location>
        <begin position="19"/>
        <end position="370"/>
    </location>
</feature>
<keyword evidence="7" id="KW-1185">Reference proteome</keyword>
<dbReference type="PANTHER" id="PTHR30024:SF47">
    <property type="entry name" value="TAURINE-BINDING PERIPLASMIC PROTEIN"/>
    <property type="match status" value="1"/>
</dbReference>
<dbReference type="eggNOG" id="COG0715">
    <property type="taxonomic scope" value="Bacteria"/>
</dbReference>
<dbReference type="InterPro" id="IPR015168">
    <property type="entry name" value="SsuA/THI5"/>
</dbReference>
<evidence type="ECO:0000313" key="7">
    <source>
        <dbReference type="Proteomes" id="UP000027946"/>
    </source>
</evidence>
<dbReference type="NCBIfam" id="NF040735">
    <property type="entry name" value="SBP_SaoX"/>
    <property type="match status" value="1"/>
</dbReference>
<dbReference type="STRING" id="1121324.CLIT_4c01160"/>
<gene>
    <name evidence="6" type="ORF">CLIT_4c01160</name>
</gene>
<sequence>MKLPKKLALIMSMCIVSASLLSGCGNTDDAPSEEQATKAVDDYVIKMGYYNCDHMTAAPIAKDAGIFEELGLNVEVTGNGKVPQAMAAGQMDAGYIGVNGLMSSAAKGAPIVIGANNHKGGAYYLVVSNDINSPQDLIGKKLGIGNEPEKNSEAWIQFAKEMDIPVEGSNYECVGFGSDSDKYLALKSGQIDGYTACDPWGSMAEYEGTGKILAVNSLLEGEWGVCCTFSLNKNFTREHPELSKKLVLAHTKAMEFIYTNPAESARIFAANYNVPEEVALMTLYKKTVKEGRTLTWVVNPDEINREIDWKKEHGFIDESVTYDTVVDTSFLEASGADDFDTFIKEKVDPVFPVGMSYEDWKAKVQELDKK</sequence>
<name>A0A069RGW8_PEPLI</name>
<dbReference type="AlphaFoldDB" id="A0A069RGW8"/>
<comment type="subcellular location">
    <subcellularLocation>
        <location evidence="1">Periplasm</location>
    </subcellularLocation>
</comment>
<dbReference type="RefSeq" id="WP_038262026.1">
    <property type="nucleotide sequence ID" value="NZ_FSRH01000009.1"/>
</dbReference>
<dbReference type="OrthoDB" id="1701777at2"/>
<evidence type="ECO:0000259" key="5">
    <source>
        <dbReference type="Pfam" id="PF09084"/>
    </source>
</evidence>
<dbReference type="Gene3D" id="3.40.190.10">
    <property type="entry name" value="Periplasmic binding protein-like II"/>
    <property type="match status" value="2"/>
</dbReference>
<dbReference type="PANTHER" id="PTHR30024">
    <property type="entry name" value="ALIPHATIC SULFONATES-BINDING PROTEIN-RELATED"/>
    <property type="match status" value="1"/>
</dbReference>
<dbReference type="Proteomes" id="UP000027946">
    <property type="component" value="Unassembled WGS sequence"/>
</dbReference>
<dbReference type="SUPFAM" id="SSF53850">
    <property type="entry name" value="Periplasmic binding protein-like II"/>
    <property type="match status" value="1"/>
</dbReference>
<evidence type="ECO:0000256" key="1">
    <source>
        <dbReference type="ARBA" id="ARBA00004418"/>
    </source>
</evidence>
<proteinExistence type="inferred from homology"/>
<protein>
    <submittedName>
        <fullName evidence="6">Putative lipoprotein</fullName>
    </submittedName>
</protein>
<dbReference type="PROSITE" id="PS51257">
    <property type="entry name" value="PROKAR_LIPOPROTEIN"/>
    <property type="match status" value="1"/>
</dbReference>
<evidence type="ECO:0000256" key="3">
    <source>
        <dbReference type="ARBA" id="ARBA00022729"/>
    </source>
</evidence>